<organism evidence="2 3">
    <name type="scientific">Dictyobacter formicarum</name>
    <dbReference type="NCBI Taxonomy" id="2778368"/>
    <lineage>
        <taxon>Bacteria</taxon>
        <taxon>Bacillati</taxon>
        <taxon>Chloroflexota</taxon>
        <taxon>Ktedonobacteria</taxon>
        <taxon>Ktedonobacterales</taxon>
        <taxon>Dictyobacteraceae</taxon>
        <taxon>Dictyobacter</taxon>
    </lineage>
</organism>
<sequence length="197" mass="22710">MIHVEHPQASVELWAMDEHRIGLKPILRRIWVRKGSRPRVGVQQRYEWLSLYGFVHPHSGRTEWLILPTVDLEMMNLALAHFAQAVGASNDKHIALVLDQAGWHASALLQVPQGLHLIFLPPYSPELQPCERLWPLSNEGIASRWFPSLDALEEAQIQRCQILLQQHDSIHHTTCFHWWPPDPSKHMAFKGFDITPP</sequence>
<keyword evidence="3" id="KW-1185">Reference proteome</keyword>
<dbReference type="Proteomes" id="UP000635565">
    <property type="component" value="Unassembled WGS sequence"/>
</dbReference>
<proteinExistence type="predicted"/>
<accession>A0ABQ3VPD6</accession>
<dbReference type="Gene3D" id="3.30.420.10">
    <property type="entry name" value="Ribonuclease H-like superfamily/Ribonuclease H"/>
    <property type="match status" value="1"/>
</dbReference>
<evidence type="ECO:0000313" key="2">
    <source>
        <dbReference type="EMBL" id="GHO87688.1"/>
    </source>
</evidence>
<protein>
    <recommendedName>
        <fullName evidence="1">Tc1-like transposase DDE domain-containing protein</fullName>
    </recommendedName>
</protein>
<dbReference type="InterPro" id="IPR038717">
    <property type="entry name" value="Tc1-like_DDE_dom"/>
</dbReference>
<dbReference type="Pfam" id="PF13358">
    <property type="entry name" value="DDE_3"/>
    <property type="match status" value="1"/>
</dbReference>
<dbReference type="InterPro" id="IPR036397">
    <property type="entry name" value="RNaseH_sf"/>
</dbReference>
<feature type="domain" description="Tc1-like transposase DDE" evidence="1">
    <location>
        <begin position="13"/>
        <end position="152"/>
    </location>
</feature>
<evidence type="ECO:0000313" key="3">
    <source>
        <dbReference type="Proteomes" id="UP000635565"/>
    </source>
</evidence>
<reference evidence="2 3" key="1">
    <citation type="journal article" date="2021" name="Int. J. Syst. Evol. Microbiol.">
        <title>Reticulibacter mediterranei gen. nov., sp. nov., within the new family Reticulibacteraceae fam. nov., and Ktedonospora formicarum gen. nov., sp. nov., Ktedonobacter robiniae sp. nov., Dictyobacter formicarum sp. nov. and Dictyobacter arantiisoli sp. nov., belonging to the class Ktedonobacteria.</title>
        <authorList>
            <person name="Yabe S."/>
            <person name="Zheng Y."/>
            <person name="Wang C.M."/>
            <person name="Sakai Y."/>
            <person name="Abe K."/>
            <person name="Yokota A."/>
            <person name="Donadio S."/>
            <person name="Cavaletti L."/>
            <person name="Monciardini P."/>
        </authorList>
    </citation>
    <scope>NUCLEOTIDE SEQUENCE [LARGE SCALE GENOMIC DNA]</scope>
    <source>
        <strain evidence="2 3">SOSP1-9</strain>
    </source>
</reference>
<dbReference type="NCBIfam" id="NF033545">
    <property type="entry name" value="transpos_IS630"/>
    <property type="match status" value="1"/>
</dbReference>
<comment type="caution">
    <text evidence="2">The sequence shown here is derived from an EMBL/GenBank/DDBJ whole genome shotgun (WGS) entry which is preliminary data.</text>
</comment>
<dbReference type="EMBL" id="BNJJ01000018">
    <property type="protein sequence ID" value="GHO87688.1"/>
    <property type="molecule type" value="Genomic_DNA"/>
</dbReference>
<dbReference type="InterPro" id="IPR047655">
    <property type="entry name" value="Transpos_IS630-like"/>
</dbReference>
<name>A0ABQ3VPD6_9CHLR</name>
<gene>
    <name evidence="2" type="ORF">KSZ_56940</name>
</gene>
<evidence type="ECO:0000259" key="1">
    <source>
        <dbReference type="Pfam" id="PF13358"/>
    </source>
</evidence>